<accession>A0A5C4XH91</accession>
<evidence type="ECO:0000259" key="1">
    <source>
        <dbReference type="PROSITE" id="PS50234"/>
    </source>
</evidence>
<dbReference type="PROSITE" id="PS50234">
    <property type="entry name" value="VWFA"/>
    <property type="match status" value="1"/>
</dbReference>
<name>A0A5C4XH91_9HYPH</name>
<dbReference type="InterPro" id="IPR028087">
    <property type="entry name" value="Tad_N"/>
</dbReference>
<evidence type="ECO:0000313" key="2">
    <source>
        <dbReference type="EMBL" id="TNM62885.1"/>
    </source>
</evidence>
<dbReference type="Proteomes" id="UP000311605">
    <property type="component" value="Unassembled WGS sequence"/>
</dbReference>
<dbReference type="AlphaFoldDB" id="A0A5C4XH91"/>
<dbReference type="Pfam" id="PF13400">
    <property type="entry name" value="Tad"/>
    <property type="match status" value="1"/>
</dbReference>
<reference evidence="2 3" key="1">
    <citation type="submission" date="2019-06" db="EMBL/GenBank/DDBJ databases">
        <title>The draft genome of Rhizobium smilacinae PTYR-5.</title>
        <authorList>
            <person name="Liu L."/>
            <person name="Li L."/>
            <person name="Zhang X."/>
        </authorList>
    </citation>
    <scope>NUCLEOTIDE SEQUENCE [LARGE SCALE GENOMIC DNA]</scope>
    <source>
        <strain evidence="2 3">PTYR-5</strain>
    </source>
</reference>
<sequence>MILRRLQAFHADLRGNVGMVFGLLLVPLVALGGAGADIARYETIRVELQDGLDRGVLAAASLTQSRDAKAVLQDYLKNLSYANEVTLGFERQNTLNQRIVKASASYTIDTAFIKLVGINKLTVNAVSTAQEAKQNIEMSLMLDMSGSMISNNRIGNLKKAAKSFIDQMLTDDTKSYTTISIVPYAGHVNVGAAMFDKLGGKRDHSNSSCFELGETTAAYGADPITFKGAAQLPHFTHWNFGRTDMRPWWCPMESTSITYLSNDATALKAKIDALEMHDGTGTQNAMQWGYTLLNPASKSVFAAALATGKMDSKFADRPAAFNDADTMKVIVLMTDGEITEQVRPKDYSRSVTLKPDNKEISNRSTNAARLSSVCTAAKAKGVTIFTIGFEVSGDATTQMTNCASSKAHYYPTSGSNITDAFKSISISIKKLRLTQ</sequence>
<gene>
    <name evidence="2" type="ORF">FHP24_16850</name>
</gene>
<dbReference type="InterPro" id="IPR002035">
    <property type="entry name" value="VWF_A"/>
</dbReference>
<comment type="caution">
    <text evidence="2">The sequence shown here is derived from an EMBL/GenBank/DDBJ whole genome shotgun (WGS) entry which is preliminary data.</text>
</comment>
<dbReference type="EMBL" id="VDMN01000003">
    <property type="protein sequence ID" value="TNM62885.1"/>
    <property type="molecule type" value="Genomic_DNA"/>
</dbReference>
<organism evidence="2 3">
    <name type="scientific">Aliirhizobium smilacinae</name>
    <dbReference type="NCBI Taxonomy" id="1395944"/>
    <lineage>
        <taxon>Bacteria</taxon>
        <taxon>Pseudomonadati</taxon>
        <taxon>Pseudomonadota</taxon>
        <taxon>Alphaproteobacteria</taxon>
        <taxon>Hyphomicrobiales</taxon>
        <taxon>Rhizobiaceae</taxon>
        <taxon>Aliirhizobium</taxon>
    </lineage>
</organism>
<dbReference type="OrthoDB" id="7522752at2"/>
<dbReference type="InterPro" id="IPR036465">
    <property type="entry name" value="vWFA_dom_sf"/>
</dbReference>
<protein>
    <submittedName>
        <fullName evidence="2">Pilus assembly protein</fullName>
    </submittedName>
</protein>
<dbReference type="Gene3D" id="3.40.50.410">
    <property type="entry name" value="von Willebrand factor, type A domain"/>
    <property type="match status" value="1"/>
</dbReference>
<proteinExistence type="predicted"/>
<dbReference type="SUPFAM" id="SSF53300">
    <property type="entry name" value="vWA-like"/>
    <property type="match status" value="1"/>
</dbReference>
<keyword evidence="3" id="KW-1185">Reference proteome</keyword>
<feature type="domain" description="VWFA" evidence="1">
    <location>
        <begin position="137"/>
        <end position="424"/>
    </location>
</feature>
<evidence type="ECO:0000313" key="3">
    <source>
        <dbReference type="Proteomes" id="UP000311605"/>
    </source>
</evidence>